<dbReference type="Pfam" id="PF00300">
    <property type="entry name" value="His_Phos_1"/>
    <property type="match status" value="1"/>
</dbReference>
<dbReference type="InterPro" id="IPR013078">
    <property type="entry name" value="His_Pase_superF_clade-1"/>
</dbReference>
<accession>A0ABV7CCL6</accession>
<evidence type="ECO:0000313" key="3">
    <source>
        <dbReference type="Proteomes" id="UP001595453"/>
    </source>
</evidence>
<dbReference type="SUPFAM" id="SSF53254">
    <property type="entry name" value="Phosphoglycerate mutase-like"/>
    <property type="match status" value="1"/>
</dbReference>
<organism evidence="2 3">
    <name type="scientific">Pseudoalteromonas fenneropenaei</name>
    <dbReference type="NCBI Taxonomy" id="1737459"/>
    <lineage>
        <taxon>Bacteria</taxon>
        <taxon>Pseudomonadati</taxon>
        <taxon>Pseudomonadota</taxon>
        <taxon>Gammaproteobacteria</taxon>
        <taxon>Alteromonadales</taxon>
        <taxon>Pseudoalteromonadaceae</taxon>
        <taxon>Pseudoalteromonas</taxon>
    </lineage>
</organism>
<dbReference type="PANTHER" id="PTHR20935">
    <property type="entry name" value="PHOSPHOGLYCERATE MUTASE-RELATED"/>
    <property type="match status" value="1"/>
</dbReference>
<dbReference type="Proteomes" id="UP001595453">
    <property type="component" value="Unassembled WGS sequence"/>
</dbReference>
<protein>
    <submittedName>
        <fullName evidence="2">Phosphohistidine phosphatase SixA</fullName>
    </submittedName>
</protein>
<dbReference type="InterPro" id="IPR051021">
    <property type="entry name" value="Mito_Ser/Thr_phosphatase"/>
</dbReference>
<keyword evidence="1" id="KW-0378">Hydrolase</keyword>
<dbReference type="PANTHER" id="PTHR20935:SF1">
    <property type="entry name" value="SLL1549 PROTEIN"/>
    <property type="match status" value="1"/>
</dbReference>
<dbReference type="EMBL" id="JBHRSD010000001">
    <property type="protein sequence ID" value="MFC3031114.1"/>
    <property type="molecule type" value="Genomic_DNA"/>
</dbReference>
<dbReference type="Gene3D" id="3.40.50.1240">
    <property type="entry name" value="Phosphoglycerate mutase-like"/>
    <property type="match status" value="1"/>
</dbReference>
<comment type="caution">
    <text evidence="2">The sequence shown here is derived from an EMBL/GenBank/DDBJ whole genome shotgun (WGS) entry which is preliminary data.</text>
</comment>
<keyword evidence="3" id="KW-1185">Reference proteome</keyword>
<gene>
    <name evidence="2" type="primary">sixA</name>
    <name evidence="2" type="ORF">ACFOEE_01070</name>
</gene>
<dbReference type="RefSeq" id="WP_377120020.1">
    <property type="nucleotide sequence ID" value="NZ_JBHRSD010000001.1"/>
</dbReference>
<dbReference type="CDD" id="cd07067">
    <property type="entry name" value="HP_PGM_like"/>
    <property type="match status" value="1"/>
</dbReference>
<evidence type="ECO:0000256" key="1">
    <source>
        <dbReference type="ARBA" id="ARBA00022801"/>
    </source>
</evidence>
<dbReference type="NCBIfam" id="TIGR00249">
    <property type="entry name" value="sixA"/>
    <property type="match status" value="1"/>
</dbReference>
<evidence type="ECO:0000313" key="2">
    <source>
        <dbReference type="EMBL" id="MFC3031114.1"/>
    </source>
</evidence>
<reference evidence="3" key="1">
    <citation type="journal article" date="2019" name="Int. J. Syst. Evol. Microbiol.">
        <title>The Global Catalogue of Microorganisms (GCM) 10K type strain sequencing project: providing services to taxonomists for standard genome sequencing and annotation.</title>
        <authorList>
            <consortium name="The Broad Institute Genomics Platform"/>
            <consortium name="The Broad Institute Genome Sequencing Center for Infectious Disease"/>
            <person name="Wu L."/>
            <person name="Ma J."/>
        </authorList>
    </citation>
    <scope>NUCLEOTIDE SEQUENCE [LARGE SCALE GENOMIC DNA]</scope>
    <source>
        <strain evidence="3">KCTC 42730</strain>
    </source>
</reference>
<dbReference type="SMART" id="SM00855">
    <property type="entry name" value="PGAM"/>
    <property type="match status" value="1"/>
</dbReference>
<sequence length="159" mass="17596">MKTIIIMRHGEAEPLCQQDELRTLTNTGKAEARAMGVWLSKQPFQPDAALISPYTRAQQTAAEVLACNPVRYQETCKDIIPSGNASVAIDYLETLISMQPQCQSWLLVSHMPIVSYLVDQLCPGELPIFQPAAAAIIEYHETTRQAVLLTLKVPSQVCN</sequence>
<dbReference type="InterPro" id="IPR029033">
    <property type="entry name" value="His_PPase_superfam"/>
</dbReference>
<proteinExistence type="predicted"/>
<dbReference type="InterPro" id="IPR004449">
    <property type="entry name" value="SixA"/>
</dbReference>
<name>A0ABV7CCL6_9GAMM</name>